<protein>
    <submittedName>
        <fullName evidence="3">Uncharacterized protein</fullName>
    </submittedName>
</protein>
<dbReference type="RefSeq" id="WP_344163294.1">
    <property type="nucleotide sequence ID" value="NZ_BAAABV010000023.1"/>
</dbReference>
<sequence>MVPRTGRLLPLALAAAATLAAAPSAPAAAGAPRPRLTPSAQLALAYRATAKYHEHRAGVAAGYVPDQYCVVDPNGGPGALGYPHFNHAYDGSVDPAKPTALLYEGDGKGHWNLVGLEWMVVDKDGRTDTDDDRPSLFGEPFKGPLPARYKGQKVHYSLHLWLWKDNPSGRFEPFNPKVVCQPGTTRPRPAAPAVAPVAPAAPGLAPVAPSAAATSP</sequence>
<comment type="caution">
    <text evidence="3">The sequence shown here is derived from an EMBL/GenBank/DDBJ whole genome shotgun (WGS) entry which is preliminary data.</text>
</comment>
<name>A0ABP3F6S5_9ACTN</name>
<keyword evidence="2" id="KW-0732">Signal</keyword>
<evidence type="ECO:0000313" key="3">
    <source>
        <dbReference type="EMBL" id="GAA0303825.1"/>
    </source>
</evidence>
<proteinExistence type="predicted"/>
<evidence type="ECO:0000313" key="4">
    <source>
        <dbReference type="Proteomes" id="UP001501867"/>
    </source>
</evidence>
<feature type="region of interest" description="Disordered" evidence="1">
    <location>
        <begin position="182"/>
        <end position="216"/>
    </location>
</feature>
<keyword evidence="4" id="KW-1185">Reference proteome</keyword>
<reference evidence="4" key="1">
    <citation type="journal article" date="2019" name="Int. J. Syst. Evol. Microbiol.">
        <title>The Global Catalogue of Microorganisms (GCM) 10K type strain sequencing project: providing services to taxonomists for standard genome sequencing and annotation.</title>
        <authorList>
            <consortium name="The Broad Institute Genomics Platform"/>
            <consortium name="The Broad Institute Genome Sequencing Center for Infectious Disease"/>
            <person name="Wu L."/>
            <person name="Ma J."/>
        </authorList>
    </citation>
    <scope>NUCLEOTIDE SEQUENCE [LARGE SCALE GENOMIC DNA]</scope>
    <source>
        <strain evidence="4">JCM 4505</strain>
    </source>
</reference>
<gene>
    <name evidence="3" type="ORF">GCM10010302_48020</name>
</gene>
<evidence type="ECO:0000256" key="2">
    <source>
        <dbReference type="SAM" id="SignalP"/>
    </source>
</evidence>
<organism evidence="3 4">
    <name type="scientific">Streptomyces polychromogenes</name>
    <dbReference type="NCBI Taxonomy" id="67342"/>
    <lineage>
        <taxon>Bacteria</taxon>
        <taxon>Bacillati</taxon>
        <taxon>Actinomycetota</taxon>
        <taxon>Actinomycetes</taxon>
        <taxon>Kitasatosporales</taxon>
        <taxon>Streptomycetaceae</taxon>
        <taxon>Streptomyces</taxon>
    </lineage>
</organism>
<evidence type="ECO:0000256" key="1">
    <source>
        <dbReference type="SAM" id="MobiDB-lite"/>
    </source>
</evidence>
<accession>A0ABP3F6S5</accession>
<feature type="signal peptide" evidence="2">
    <location>
        <begin position="1"/>
        <end position="27"/>
    </location>
</feature>
<feature type="chain" id="PRO_5045593602" evidence="2">
    <location>
        <begin position="28"/>
        <end position="216"/>
    </location>
</feature>
<dbReference type="Proteomes" id="UP001501867">
    <property type="component" value="Unassembled WGS sequence"/>
</dbReference>
<dbReference type="EMBL" id="BAAABV010000023">
    <property type="protein sequence ID" value="GAA0303825.1"/>
    <property type="molecule type" value="Genomic_DNA"/>
</dbReference>